<reference evidence="2" key="1">
    <citation type="submission" date="2016-10" db="EMBL/GenBank/DDBJ databases">
        <authorList>
            <person name="Varghese N."/>
        </authorList>
    </citation>
    <scope>NUCLEOTIDE SEQUENCE</scope>
</reference>
<reference evidence="2" key="2">
    <citation type="journal article" date="2017" name="Nat. Commun.">
        <title>Single-virus genomics reveals hidden cosmopolitan and abundant viruses.</title>
        <authorList>
            <person name="Martinez-Hernandez F."/>
            <person name="Fornas O."/>
            <person name="Lluesma Gomez M."/>
            <person name="Bolduc B."/>
            <person name="de la Cruz Pena M.J."/>
            <person name="Martinez J.M."/>
            <person name="Anton J."/>
            <person name="Gasol J.M."/>
            <person name="Rosselli R."/>
            <person name="Rodriguez-Valera F."/>
            <person name="Sullivan M.B."/>
            <person name="Acinas S.G."/>
            <person name="Martinez-Garcia M."/>
        </authorList>
    </citation>
    <scope>NUCLEOTIDE SEQUENCE</scope>
</reference>
<protein>
    <submittedName>
        <fullName evidence="2">Uncharacterized protein</fullName>
    </submittedName>
</protein>
<feature type="compositionally biased region" description="Acidic residues" evidence="1">
    <location>
        <begin position="140"/>
        <end position="156"/>
    </location>
</feature>
<evidence type="ECO:0000313" key="2">
    <source>
        <dbReference type="EMBL" id="ASE99892.1"/>
    </source>
</evidence>
<accession>A0A218MKV3</accession>
<name>A0A218MKV3_9VIRU</name>
<organism evidence="2">
    <name type="scientific">uncultured virus</name>
    <dbReference type="NCBI Taxonomy" id="340016"/>
    <lineage>
        <taxon>Viruses</taxon>
        <taxon>environmental samples</taxon>
    </lineage>
</organism>
<dbReference type="EMBL" id="KY052802">
    <property type="protein sequence ID" value="ASE99892.1"/>
    <property type="molecule type" value="Genomic_DNA"/>
</dbReference>
<proteinExistence type="predicted"/>
<sequence length="164" mass="18394">MRDVDQVSLSRPVPGQSLTHEVRARPWQNPPQFNTVEESMDWYLERFNNPDLVQEILAIIESGVPISTIANSMQLGAVLQGVHSIDVGVLIVPIIMEILRTLAEKTDTKYVIGDEPEETDRPSDAVLDSALNKIKSVEVEDMPEEEQVEEDVDEEPMGLMARRA</sequence>
<evidence type="ECO:0000256" key="1">
    <source>
        <dbReference type="SAM" id="MobiDB-lite"/>
    </source>
</evidence>
<feature type="region of interest" description="Disordered" evidence="1">
    <location>
        <begin position="140"/>
        <end position="164"/>
    </location>
</feature>